<dbReference type="OrthoDB" id="273010at2759"/>
<dbReference type="EMBL" id="BLAL01000182">
    <property type="protein sequence ID" value="GES88954.1"/>
    <property type="molecule type" value="Genomic_DNA"/>
</dbReference>
<organism evidence="6 8">
    <name type="scientific">Rhizophagus clarus</name>
    <dbReference type="NCBI Taxonomy" id="94130"/>
    <lineage>
        <taxon>Eukaryota</taxon>
        <taxon>Fungi</taxon>
        <taxon>Fungi incertae sedis</taxon>
        <taxon>Mucoromycota</taxon>
        <taxon>Glomeromycotina</taxon>
        <taxon>Glomeromycetes</taxon>
        <taxon>Glomerales</taxon>
        <taxon>Glomeraceae</taxon>
        <taxon>Rhizophagus</taxon>
    </lineage>
</organism>
<evidence type="ECO:0000256" key="4">
    <source>
        <dbReference type="ARBA" id="ARBA00025715"/>
    </source>
</evidence>
<dbReference type="STRING" id="94130.A0A2Z6SFE5"/>
<name>A0A2Z6SFE5_9GLOM</name>
<accession>A0A2Z6SFE5</accession>
<evidence type="ECO:0000313" key="8">
    <source>
        <dbReference type="Proteomes" id="UP000247702"/>
    </source>
</evidence>
<dbReference type="Proteomes" id="UP000615446">
    <property type="component" value="Unassembled WGS sequence"/>
</dbReference>
<dbReference type="AlphaFoldDB" id="A0A2Z6SFE5"/>
<gene>
    <name evidence="7" type="ORF">RCL2_001587600</name>
    <name evidence="6" type="ORF">RclHR1_00540019</name>
</gene>
<comment type="caution">
    <text evidence="6">The sequence shown here is derived from an EMBL/GenBank/DDBJ whole genome shotgun (WGS) entry which is preliminary data.</text>
</comment>
<dbReference type="CDD" id="cd20268">
    <property type="entry name" value="Complex1_LYR_SDHAF1_LYRM8"/>
    <property type="match status" value="1"/>
</dbReference>
<dbReference type="GO" id="GO:0034553">
    <property type="term" value="P:mitochondrial respiratory chain complex II assembly"/>
    <property type="evidence" value="ECO:0007669"/>
    <property type="project" value="InterPro"/>
</dbReference>
<evidence type="ECO:0000259" key="5">
    <source>
        <dbReference type="Pfam" id="PF05347"/>
    </source>
</evidence>
<reference evidence="7" key="2">
    <citation type="submission" date="2019-10" db="EMBL/GenBank/DDBJ databases">
        <title>Conservation and host-specific expression of non-tandemly repeated heterogenous ribosome RNA gene in arbuscular mycorrhizal fungi.</title>
        <authorList>
            <person name="Maeda T."/>
            <person name="Kobayashi Y."/>
            <person name="Nakagawa T."/>
            <person name="Ezawa T."/>
            <person name="Yamaguchi K."/>
            <person name="Bino T."/>
            <person name="Nishimoto Y."/>
            <person name="Shigenobu S."/>
            <person name="Kawaguchi M."/>
        </authorList>
    </citation>
    <scope>NUCLEOTIDE SEQUENCE</scope>
    <source>
        <strain evidence="7">HR1</strain>
    </source>
</reference>
<dbReference type="EMBL" id="BEXD01003915">
    <property type="protein sequence ID" value="GBC03909.1"/>
    <property type="molecule type" value="Genomic_DNA"/>
</dbReference>
<dbReference type="Pfam" id="PF05347">
    <property type="entry name" value="Complex1_LYR"/>
    <property type="match status" value="1"/>
</dbReference>
<dbReference type="Proteomes" id="UP000247702">
    <property type="component" value="Unassembled WGS sequence"/>
</dbReference>
<keyword evidence="3" id="KW-0143">Chaperone</keyword>
<evidence type="ECO:0000256" key="1">
    <source>
        <dbReference type="ARBA" id="ARBA00004305"/>
    </source>
</evidence>
<dbReference type="InterPro" id="IPR008011">
    <property type="entry name" value="Complex1_LYR_dom"/>
</dbReference>
<keyword evidence="2" id="KW-0496">Mitochondrion</keyword>
<dbReference type="InterPro" id="IPR045295">
    <property type="entry name" value="Complex1_LYR_SDHAF1_LYRM8"/>
</dbReference>
<evidence type="ECO:0000256" key="2">
    <source>
        <dbReference type="ARBA" id="ARBA00023128"/>
    </source>
</evidence>
<dbReference type="PANTHER" id="PTHR13675">
    <property type="entry name" value="LYR MOTIF-CONTAINING PROTEIN 2"/>
    <property type="match status" value="1"/>
</dbReference>
<protein>
    <submittedName>
        <fullName evidence="7">NADH dehydrogenase 1 alpha subcomplex subunit 6 NDUFA6</fullName>
    </submittedName>
</protein>
<sequence length="81" mass="9913">MSQIRRSGLQTEVINFYRKCCKAVRKKPIETRNRFQQFVRTQFRQHDLSPRDHNAIEYMLRRGKRQLEVYENDNIKDIINS</sequence>
<dbReference type="GO" id="GO:0005759">
    <property type="term" value="C:mitochondrial matrix"/>
    <property type="evidence" value="ECO:0007669"/>
    <property type="project" value="UniProtKB-SubCell"/>
</dbReference>
<comment type="subcellular location">
    <subcellularLocation>
        <location evidence="1">Mitochondrion matrix</location>
    </subcellularLocation>
</comment>
<reference evidence="6 8" key="1">
    <citation type="submission" date="2017-11" db="EMBL/GenBank/DDBJ databases">
        <title>The genome of Rhizophagus clarus HR1 reveals common genetic basis of auxotrophy among arbuscular mycorrhizal fungi.</title>
        <authorList>
            <person name="Kobayashi Y."/>
        </authorList>
    </citation>
    <scope>NUCLEOTIDE SEQUENCE [LARGE SCALE GENOMIC DNA]</scope>
    <source>
        <strain evidence="6 8">HR1</strain>
    </source>
</reference>
<evidence type="ECO:0000256" key="3">
    <source>
        <dbReference type="ARBA" id="ARBA00023186"/>
    </source>
</evidence>
<keyword evidence="8" id="KW-1185">Reference proteome</keyword>
<dbReference type="PANTHER" id="PTHR13675:SF1">
    <property type="entry name" value="SUCCINATE DEHYDROGENASE ASSEMBLY FACTOR 1, MITOCHONDRIAL"/>
    <property type="match status" value="1"/>
</dbReference>
<evidence type="ECO:0000313" key="7">
    <source>
        <dbReference type="EMBL" id="GES88954.1"/>
    </source>
</evidence>
<evidence type="ECO:0000313" key="6">
    <source>
        <dbReference type="EMBL" id="GBC03909.1"/>
    </source>
</evidence>
<proteinExistence type="inferred from homology"/>
<feature type="domain" description="Complex 1 LYR protein" evidence="5">
    <location>
        <begin position="12"/>
        <end position="69"/>
    </location>
</feature>
<comment type="similarity">
    <text evidence="4">Belongs to the complex I LYR family. SDHAF1 subfamily.</text>
</comment>